<evidence type="ECO:0000313" key="2">
    <source>
        <dbReference type="EMBL" id="KAA9030913.1"/>
    </source>
</evidence>
<name>A0A5J5I5L8_9SPHN</name>
<dbReference type="RefSeq" id="WP_150425461.1">
    <property type="nucleotide sequence ID" value="NZ_VYQA01000005.1"/>
</dbReference>
<reference evidence="3 4" key="1">
    <citation type="submission" date="2019-09" db="EMBL/GenBank/DDBJ databases">
        <authorList>
            <person name="Feng G."/>
        </authorList>
    </citation>
    <scope>NUCLEOTIDE SEQUENCE [LARGE SCALE GENOMIC DNA]</scope>
    <source>
        <strain evidence="2 3">KACC 19283</strain>
        <strain evidence="1 4">KACC 19284</strain>
    </source>
</reference>
<evidence type="ECO:0000313" key="1">
    <source>
        <dbReference type="EMBL" id="KAA9018277.1"/>
    </source>
</evidence>
<dbReference type="EMBL" id="VYQB01000005">
    <property type="protein sequence ID" value="KAA9018277.1"/>
    <property type="molecule type" value="Genomic_DNA"/>
</dbReference>
<dbReference type="Proteomes" id="UP000325933">
    <property type="component" value="Unassembled WGS sequence"/>
</dbReference>
<gene>
    <name evidence="2" type="ORF">F4U95_09150</name>
    <name evidence="1" type="ORF">F4U96_09200</name>
</gene>
<evidence type="ECO:0000313" key="3">
    <source>
        <dbReference type="Proteomes" id="UP000325933"/>
    </source>
</evidence>
<dbReference type="Proteomes" id="UP000326364">
    <property type="component" value="Unassembled WGS sequence"/>
</dbReference>
<protein>
    <submittedName>
        <fullName evidence="2">Uncharacterized protein</fullName>
    </submittedName>
</protein>
<dbReference type="AlphaFoldDB" id="A0A5J5I5L8"/>
<organism evidence="2 3">
    <name type="scientific">Sphingobium limneticum</name>
    <dbReference type="NCBI Taxonomy" id="1007511"/>
    <lineage>
        <taxon>Bacteria</taxon>
        <taxon>Pseudomonadati</taxon>
        <taxon>Pseudomonadota</taxon>
        <taxon>Alphaproteobacteria</taxon>
        <taxon>Sphingomonadales</taxon>
        <taxon>Sphingomonadaceae</taxon>
        <taxon>Sphingobium</taxon>
    </lineage>
</organism>
<proteinExistence type="predicted"/>
<comment type="caution">
    <text evidence="2">The sequence shown here is derived from an EMBL/GenBank/DDBJ whole genome shotgun (WGS) entry which is preliminary data.</text>
</comment>
<keyword evidence="4" id="KW-1185">Reference proteome</keyword>
<accession>A0A5J5I5L8</accession>
<dbReference type="EMBL" id="VYQA01000005">
    <property type="protein sequence ID" value="KAA9030913.1"/>
    <property type="molecule type" value="Genomic_DNA"/>
</dbReference>
<sequence>MFVALDDLVDDLTRFVELDAQHWDSDEGFIHVADHALFYRKFDEVVQFECEGVIIEAERYDFIPD</sequence>
<evidence type="ECO:0000313" key="4">
    <source>
        <dbReference type="Proteomes" id="UP000326364"/>
    </source>
</evidence>